<evidence type="ECO:0000313" key="4">
    <source>
        <dbReference type="Proteomes" id="UP001262889"/>
    </source>
</evidence>
<evidence type="ECO:0000259" key="2">
    <source>
        <dbReference type="PROSITE" id="PS51733"/>
    </source>
</evidence>
<proteinExistence type="predicted"/>
<reference evidence="3 4" key="1">
    <citation type="submission" date="2023-09" db="EMBL/GenBank/DDBJ databases">
        <authorList>
            <person name="Rey-Velasco X."/>
        </authorList>
    </citation>
    <scope>NUCLEOTIDE SEQUENCE [LARGE SCALE GENOMIC DNA]</scope>
    <source>
        <strain evidence="3 4">F363</strain>
    </source>
</reference>
<evidence type="ECO:0000256" key="1">
    <source>
        <dbReference type="ARBA" id="ARBA00022598"/>
    </source>
</evidence>
<sequence length="243" mass="26771">MRTIKVNAINSTNELARDFYTGKSLFEPVCLTAHTQTRGKGQRGAGWISNPGENLTFSLLYPETGIAADRQFLLSASVALAIMDVLEVCNIPKLKVKWPNDIMAANCKICGILIENILKKDAISASVIGIGLNVNQTLFPNLPQAGSLQQMTGKHYDTDILLEKLLKSLDARLRNLGSFSGLSLLQEYEARMFKKDVVSAFQLPDGSHLTGIIRGVTDEGLLKLEVEDGVFKTFDLKEIRLLF</sequence>
<keyword evidence="1 3" id="KW-0436">Ligase</keyword>
<dbReference type="InterPro" id="IPR004143">
    <property type="entry name" value="BPL_LPL_catalytic"/>
</dbReference>
<dbReference type="InterPro" id="IPR045864">
    <property type="entry name" value="aa-tRNA-synth_II/BPL/LPL"/>
</dbReference>
<dbReference type="PANTHER" id="PTHR12835">
    <property type="entry name" value="BIOTIN PROTEIN LIGASE"/>
    <property type="match status" value="1"/>
</dbReference>
<dbReference type="PANTHER" id="PTHR12835:SF5">
    <property type="entry name" value="BIOTIN--PROTEIN LIGASE"/>
    <property type="match status" value="1"/>
</dbReference>
<evidence type="ECO:0000313" key="3">
    <source>
        <dbReference type="EMBL" id="MDT0642461.1"/>
    </source>
</evidence>
<dbReference type="Gene3D" id="3.30.930.10">
    <property type="entry name" value="Bira Bifunctional Protein, Domain 2"/>
    <property type="match status" value="1"/>
</dbReference>
<dbReference type="PROSITE" id="PS51733">
    <property type="entry name" value="BPL_LPL_CATALYTIC"/>
    <property type="match status" value="1"/>
</dbReference>
<dbReference type="CDD" id="cd16442">
    <property type="entry name" value="BPL"/>
    <property type="match status" value="1"/>
</dbReference>
<dbReference type="InterPro" id="IPR004408">
    <property type="entry name" value="Biotin_CoA_COase_ligase"/>
</dbReference>
<dbReference type="Pfam" id="PF03099">
    <property type="entry name" value="BPL_LplA_LipB"/>
    <property type="match status" value="1"/>
</dbReference>
<dbReference type="SUPFAM" id="SSF55681">
    <property type="entry name" value="Class II aaRS and biotin synthetases"/>
    <property type="match status" value="1"/>
</dbReference>
<name>A0ABU3C7Z8_9FLAO</name>
<dbReference type="GO" id="GO:0004077">
    <property type="term" value="F:biotin--[biotin carboxyl-carrier protein] ligase activity"/>
    <property type="evidence" value="ECO:0007669"/>
    <property type="project" value="UniProtKB-EC"/>
</dbReference>
<dbReference type="NCBIfam" id="TIGR00121">
    <property type="entry name" value="birA_ligase"/>
    <property type="match status" value="1"/>
</dbReference>
<keyword evidence="4" id="KW-1185">Reference proteome</keyword>
<comment type="caution">
    <text evidence="3">The sequence shown here is derived from an EMBL/GenBank/DDBJ whole genome shotgun (WGS) entry which is preliminary data.</text>
</comment>
<protein>
    <submittedName>
        <fullName evidence="3">Biotin--[acetyl-CoA-carboxylase] ligase</fullName>
        <ecNumber evidence="3">6.3.4.15</ecNumber>
    </submittedName>
</protein>
<feature type="domain" description="BPL/LPL catalytic" evidence="2">
    <location>
        <begin position="1"/>
        <end position="177"/>
    </location>
</feature>
<dbReference type="EMBL" id="JAVRHQ010000005">
    <property type="protein sequence ID" value="MDT0642461.1"/>
    <property type="molecule type" value="Genomic_DNA"/>
</dbReference>
<organism evidence="3 4">
    <name type="scientific">Autumnicola tepida</name>
    <dbReference type="NCBI Taxonomy" id="3075595"/>
    <lineage>
        <taxon>Bacteria</taxon>
        <taxon>Pseudomonadati</taxon>
        <taxon>Bacteroidota</taxon>
        <taxon>Flavobacteriia</taxon>
        <taxon>Flavobacteriales</taxon>
        <taxon>Flavobacteriaceae</taxon>
        <taxon>Autumnicola</taxon>
    </lineage>
</organism>
<gene>
    <name evidence="3" type="ORF">RM553_06410</name>
</gene>
<dbReference type="Proteomes" id="UP001262889">
    <property type="component" value="Unassembled WGS sequence"/>
</dbReference>
<dbReference type="EC" id="6.3.4.15" evidence="3"/>
<dbReference type="RefSeq" id="WP_311534127.1">
    <property type="nucleotide sequence ID" value="NZ_JAVRHQ010000005.1"/>
</dbReference>
<accession>A0ABU3C7Z8</accession>